<accession>A0A6M8U6B0</accession>
<evidence type="ECO:0000259" key="5">
    <source>
        <dbReference type="Pfam" id="PF04198"/>
    </source>
</evidence>
<gene>
    <name evidence="6" type="ORF">PMPD1_1233</name>
</gene>
<dbReference type="Gene3D" id="1.10.10.10">
    <property type="entry name" value="Winged helix-like DNA-binding domain superfamily/Winged helix DNA-binding domain"/>
    <property type="match status" value="1"/>
</dbReference>
<keyword evidence="2" id="KW-0805">Transcription regulation</keyword>
<comment type="similarity">
    <text evidence="1">Belongs to the SorC transcriptional regulatory family.</text>
</comment>
<organism evidence="6 7">
    <name type="scientific">Paramixta manurensis</name>
    <dbReference type="NCBI Taxonomy" id="2740817"/>
    <lineage>
        <taxon>Bacteria</taxon>
        <taxon>Pseudomonadati</taxon>
        <taxon>Pseudomonadota</taxon>
        <taxon>Gammaproteobacteria</taxon>
        <taxon>Enterobacterales</taxon>
        <taxon>Erwiniaceae</taxon>
        <taxon>Paramixta</taxon>
    </lineage>
</organism>
<dbReference type="PANTHER" id="PTHR34294">
    <property type="entry name" value="TRANSCRIPTIONAL REGULATOR-RELATED"/>
    <property type="match status" value="1"/>
</dbReference>
<dbReference type="KEGG" id="pmak:PMPD1_1233"/>
<evidence type="ECO:0000256" key="1">
    <source>
        <dbReference type="ARBA" id="ARBA00010466"/>
    </source>
</evidence>
<keyword evidence="3" id="KW-0238">DNA-binding</keyword>
<dbReference type="PANTHER" id="PTHR34294:SF1">
    <property type="entry name" value="TRANSCRIPTIONAL REGULATOR LSRR"/>
    <property type="match status" value="1"/>
</dbReference>
<protein>
    <submittedName>
        <fullName evidence="6">Sugar-binding transcriptional regulator</fullName>
    </submittedName>
</protein>
<dbReference type="GO" id="GO:0003677">
    <property type="term" value="F:DNA binding"/>
    <property type="evidence" value="ECO:0007669"/>
    <property type="project" value="UniProtKB-KW"/>
</dbReference>
<dbReference type="InterPro" id="IPR037171">
    <property type="entry name" value="NagB/RpiA_transferase-like"/>
</dbReference>
<proteinExistence type="inferred from homology"/>
<keyword evidence="7" id="KW-1185">Reference proteome</keyword>
<name>A0A6M8U6B0_9GAMM</name>
<feature type="domain" description="Sugar-binding" evidence="5">
    <location>
        <begin position="83"/>
        <end position="337"/>
    </location>
</feature>
<dbReference type="Gene3D" id="3.40.50.1360">
    <property type="match status" value="1"/>
</dbReference>
<dbReference type="InterPro" id="IPR036388">
    <property type="entry name" value="WH-like_DNA-bd_sf"/>
</dbReference>
<dbReference type="AlphaFoldDB" id="A0A6M8U6B0"/>
<evidence type="ECO:0000256" key="3">
    <source>
        <dbReference type="ARBA" id="ARBA00023125"/>
    </source>
</evidence>
<dbReference type="Pfam" id="PF04198">
    <property type="entry name" value="Sugar-bind"/>
    <property type="match status" value="1"/>
</dbReference>
<dbReference type="EMBL" id="CP054212">
    <property type="protein sequence ID" value="QKJ86198.1"/>
    <property type="molecule type" value="Genomic_DNA"/>
</dbReference>
<dbReference type="GO" id="GO:0030246">
    <property type="term" value="F:carbohydrate binding"/>
    <property type="evidence" value="ECO:0007669"/>
    <property type="project" value="InterPro"/>
</dbReference>
<keyword evidence="4" id="KW-0804">Transcription</keyword>
<reference evidence="6 7" key="1">
    <citation type="submission" date="2020-06" db="EMBL/GenBank/DDBJ databases">
        <title>Genome sequence of Paramixta manurensis strain PD-1.</title>
        <authorList>
            <person name="Lee C.W."/>
            <person name="Kim J."/>
        </authorList>
    </citation>
    <scope>NUCLEOTIDE SEQUENCE [LARGE SCALE GENOMIC DNA]</scope>
    <source>
        <strain evidence="6 7">PD-1</strain>
    </source>
</reference>
<evidence type="ECO:0000313" key="7">
    <source>
        <dbReference type="Proteomes" id="UP000505325"/>
    </source>
</evidence>
<dbReference type="InterPro" id="IPR051054">
    <property type="entry name" value="SorC_transcr_regulators"/>
</dbReference>
<evidence type="ECO:0000256" key="2">
    <source>
        <dbReference type="ARBA" id="ARBA00023015"/>
    </source>
</evidence>
<dbReference type="InterPro" id="IPR007324">
    <property type="entry name" value="Sugar-bd_dom_put"/>
</dbReference>
<dbReference type="Proteomes" id="UP000505325">
    <property type="component" value="Chromosome"/>
</dbReference>
<sequence length="340" mass="37118">MSIQVEEKLYRYNGVQTDYGLRGSMVKNLKKHELAARAAWMYYIGGLTQHQIAEVLGVSRQVAQRLVAAATGLELVHVNIHHEVAECSLLASQLAQRFGLRRCQVVPSAGLPAEAINRMIAVTAAEEMALFINKEEAQIIALGSGRTLSQAVKEMAEISRPQHSCLSLIGAIASDGSCTHYDVPLSMAEKTSSKYFILPAPLFADSPQDREVWCNHRIYKLLYNKARLADVSFCGIGQVAPQCPLHTDGFITSADVERLVSAGAVAEIIGHFIDQDGAPVSDRLDGRRTSLPVTPAPDRQFTAFVGGPEKFQAVQAVLRGKWINGLVTDEETAQRLLLNP</sequence>
<evidence type="ECO:0000313" key="6">
    <source>
        <dbReference type="EMBL" id="QKJ86198.1"/>
    </source>
</evidence>
<dbReference type="SUPFAM" id="SSF100950">
    <property type="entry name" value="NagB/RpiA/CoA transferase-like"/>
    <property type="match status" value="1"/>
</dbReference>
<evidence type="ECO:0000256" key="4">
    <source>
        <dbReference type="ARBA" id="ARBA00023163"/>
    </source>
</evidence>